<proteinExistence type="predicted"/>
<name>A0A7W8A215_9ACTN</name>
<dbReference type="AlphaFoldDB" id="A0A7W8A215"/>
<sequence length="42" mass="4235">MQAARLLGHFDAARAVERLTALAGETDGEVAALAAAVLAELA</sequence>
<dbReference type="RefSeq" id="WP_281395367.1">
    <property type="nucleotide sequence ID" value="NZ_JACHIN010000004.1"/>
</dbReference>
<reference evidence="1 2" key="1">
    <citation type="submission" date="2020-08" db="EMBL/GenBank/DDBJ databases">
        <title>Genomic Encyclopedia of Type Strains, Phase IV (KMG-IV): sequencing the most valuable type-strain genomes for metagenomic binning, comparative biology and taxonomic classification.</title>
        <authorList>
            <person name="Goeker M."/>
        </authorList>
    </citation>
    <scope>NUCLEOTIDE SEQUENCE [LARGE SCALE GENOMIC DNA]</scope>
    <source>
        <strain evidence="1 2">DSM 45385</strain>
    </source>
</reference>
<comment type="caution">
    <text evidence="1">The sequence shown here is derived from an EMBL/GenBank/DDBJ whole genome shotgun (WGS) entry which is preliminary data.</text>
</comment>
<protein>
    <submittedName>
        <fullName evidence="1">Uncharacterized protein</fullName>
    </submittedName>
</protein>
<keyword evidence="2" id="KW-1185">Reference proteome</keyword>
<evidence type="ECO:0000313" key="1">
    <source>
        <dbReference type="EMBL" id="MBB5078060.1"/>
    </source>
</evidence>
<accession>A0A7W8A215</accession>
<gene>
    <name evidence="1" type="ORF">HNR40_003535</name>
</gene>
<evidence type="ECO:0000313" key="2">
    <source>
        <dbReference type="Proteomes" id="UP000568380"/>
    </source>
</evidence>
<organism evidence="1 2">
    <name type="scientific">Nonomuraea endophytica</name>
    <dbReference type="NCBI Taxonomy" id="714136"/>
    <lineage>
        <taxon>Bacteria</taxon>
        <taxon>Bacillati</taxon>
        <taxon>Actinomycetota</taxon>
        <taxon>Actinomycetes</taxon>
        <taxon>Streptosporangiales</taxon>
        <taxon>Streptosporangiaceae</taxon>
        <taxon>Nonomuraea</taxon>
    </lineage>
</organism>
<dbReference type="EMBL" id="JACHIN010000004">
    <property type="protein sequence ID" value="MBB5078060.1"/>
    <property type="molecule type" value="Genomic_DNA"/>
</dbReference>
<dbReference type="Proteomes" id="UP000568380">
    <property type="component" value="Unassembled WGS sequence"/>
</dbReference>